<sequence>MSVDQNNAGSWVLIGNLHMSKHEWGRGQKKFEEVLNKMDKEDAYSWKKTDDRTQEGKYMDRALQMFGKALKIEPKNIWAANGIGCVLASKAMWQDARDIFAQFQHLISVAGRNRMIYALT</sequence>
<reference evidence="3" key="1">
    <citation type="submission" date="2023-07" db="EMBL/GenBank/DDBJ databases">
        <authorList>
            <consortium name="CYATHOMIX"/>
        </authorList>
    </citation>
    <scope>NUCLEOTIDE SEQUENCE</scope>
    <source>
        <strain evidence="3">N/A</strain>
    </source>
</reference>
<gene>
    <name evidence="3" type="ORF">CYNAS_LOCUS17069</name>
</gene>
<evidence type="ECO:0000256" key="1">
    <source>
        <dbReference type="ARBA" id="ARBA00022737"/>
    </source>
</evidence>
<proteinExistence type="predicted"/>
<dbReference type="PANTHER" id="PTHR14027">
    <property type="entry name" value="RNA POLYMERASE-ASSOCIATED PROTEIN CTR9"/>
    <property type="match status" value="1"/>
</dbReference>
<dbReference type="InterPro" id="IPR031101">
    <property type="entry name" value="Ctr9"/>
</dbReference>
<dbReference type="AlphaFoldDB" id="A0AA36H6K6"/>
<dbReference type="GO" id="GO:0016593">
    <property type="term" value="C:Cdc73/Paf1 complex"/>
    <property type="evidence" value="ECO:0007669"/>
    <property type="project" value="TreeGrafter"/>
</dbReference>
<evidence type="ECO:0000256" key="2">
    <source>
        <dbReference type="ARBA" id="ARBA00022803"/>
    </source>
</evidence>
<keyword evidence="2" id="KW-0802">TPR repeat</keyword>
<evidence type="ECO:0000313" key="3">
    <source>
        <dbReference type="EMBL" id="CAJ0605086.1"/>
    </source>
</evidence>
<comment type="caution">
    <text evidence="3">The sequence shown here is derived from an EMBL/GenBank/DDBJ whole genome shotgun (WGS) entry which is preliminary data.</text>
</comment>
<dbReference type="GO" id="GO:0006368">
    <property type="term" value="P:transcription elongation by RNA polymerase II"/>
    <property type="evidence" value="ECO:0007669"/>
    <property type="project" value="TreeGrafter"/>
</dbReference>
<dbReference type="PANTHER" id="PTHR14027:SF2">
    <property type="entry name" value="RNA POLYMERASE-ASSOCIATED PROTEIN CTR9 HOMOLOG"/>
    <property type="match status" value="1"/>
</dbReference>
<keyword evidence="4" id="KW-1185">Reference proteome</keyword>
<dbReference type="InterPro" id="IPR011990">
    <property type="entry name" value="TPR-like_helical_dom_sf"/>
</dbReference>
<dbReference type="GO" id="GO:0000993">
    <property type="term" value="F:RNA polymerase II complex binding"/>
    <property type="evidence" value="ECO:0007669"/>
    <property type="project" value="TreeGrafter"/>
</dbReference>
<dbReference type="EMBL" id="CATQJL010000316">
    <property type="protein sequence ID" value="CAJ0605086.1"/>
    <property type="molecule type" value="Genomic_DNA"/>
</dbReference>
<accession>A0AA36H6K6</accession>
<protein>
    <submittedName>
        <fullName evidence="3">Uncharacterized protein</fullName>
    </submittedName>
</protein>
<dbReference type="Gene3D" id="1.25.40.10">
    <property type="entry name" value="Tetratricopeptide repeat domain"/>
    <property type="match status" value="1"/>
</dbReference>
<organism evidence="3 4">
    <name type="scientific">Cylicocyclus nassatus</name>
    <name type="common">Nematode worm</name>
    <dbReference type="NCBI Taxonomy" id="53992"/>
    <lineage>
        <taxon>Eukaryota</taxon>
        <taxon>Metazoa</taxon>
        <taxon>Ecdysozoa</taxon>
        <taxon>Nematoda</taxon>
        <taxon>Chromadorea</taxon>
        <taxon>Rhabditida</taxon>
        <taxon>Rhabditina</taxon>
        <taxon>Rhabditomorpha</taxon>
        <taxon>Strongyloidea</taxon>
        <taxon>Strongylidae</taxon>
        <taxon>Cylicocyclus</taxon>
    </lineage>
</organism>
<dbReference type="GO" id="GO:0006355">
    <property type="term" value="P:regulation of DNA-templated transcription"/>
    <property type="evidence" value="ECO:0007669"/>
    <property type="project" value="InterPro"/>
</dbReference>
<dbReference type="SUPFAM" id="SSF48452">
    <property type="entry name" value="TPR-like"/>
    <property type="match status" value="1"/>
</dbReference>
<evidence type="ECO:0000313" key="4">
    <source>
        <dbReference type="Proteomes" id="UP001176961"/>
    </source>
</evidence>
<keyword evidence="1" id="KW-0677">Repeat</keyword>
<name>A0AA36H6K6_CYLNA</name>
<dbReference type="Proteomes" id="UP001176961">
    <property type="component" value="Unassembled WGS sequence"/>
</dbReference>